<dbReference type="InterPro" id="IPR044492">
    <property type="entry name" value="P_typ_ATPase_HD_dom"/>
</dbReference>
<keyword evidence="11 16" id="KW-0630">Potassium</keyword>
<dbReference type="EMBL" id="CP096203">
    <property type="protein sequence ID" value="UPQ76950.1"/>
    <property type="molecule type" value="Genomic_DNA"/>
</dbReference>
<protein>
    <recommendedName>
        <fullName evidence="16">Potassium-transporting ATPase ATP-binding subunit</fullName>
        <ecNumber evidence="16">7.2.2.6</ecNumber>
    </recommendedName>
    <alternativeName>
        <fullName evidence="16">ATP phosphohydrolase [potassium-transporting] B chain</fullName>
    </alternativeName>
    <alternativeName>
        <fullName evidence="16">Potassium-binding and translocating subunit B</fullName>
    </alternativeName>
    <alternativeName>
        <fullName evidence="16">Potassium-translocating ATPase B chain</fullName>
    </alternativeName>
</protein>
<dbReference type="Pfam" id="PF00122">
    <property type="entry name" value="E1-E2_ATPase"/>
    <property type="match status" value="1"/>
</dbReference>
<feature type="transmembrane region" description="Helical" evidence="16">
    <location>
        <begin position="631"/>
        <end position="651"/>
    </location>
</feature>
<evidence type="ECO:0000256" key="13">
    <source>
        <dbReference type="ARBA" id="ARBA00022989"/>
    </source>
</evidence>
<evidence type="ECO:0000313" key="19">
    <source>
        <dbReference type="Proteomes" id="UP000830552"/>
    </source>
</evidence>
<keyword evidence="10 16" id="KW-0460">Magnesium</keyword>
<dbReference type="EC" id="7.2.2.6" evidence="16"/>
<evidence type="ECO:0000256" key="5">
    <source>
        <dbReference type="ARBA" id="ARBA00022553"/>
    </source>
</evidence>
<dbReference type="PANTHER" id="PTHR43743">
    <property type="entry name" value="POTASSIUM-TRANSPORTING ATPASE ATP-BINDING SUBUNIT"/>
    <property type="match status" value="1"/>
</dbReference>
<dbReference type="InterPro" id="IPR023299">
    <property type="entry name" value="ATPase_P-typ_cyto_dom_N"/>
</dbReference>
<dbReference type="Gene3D" id="2.70.150.10">
    <property type="entry name" value="Calcium-transporting ATPase, cytoplasmic transduction domain A"/>
    <property type="match status" value="1"/>
</dbReference>
<evidence type="ECO:0000256" key="6">
    <source>
        <dbReference type="ARBA" id="ARBA00022692"/>
    </source>
</evidence>
<keyword evidence="2 16" id="KW-0813">Transport</keyword>
<feature type="transmembrane region" description="Helical" evidence="16">
    <location>
        <begin position="61"/>
        <end position="82"/>
    </location>
</feature>
<organism evidence="18 19">
    <name type="scientific">Chryseobacterium nepalense</name>
    <dbReference type="NCBI Taxonomy" id="1854498"/>
    <lineage>
        <taxon>Bacteria</taxon>
        <taxon>Pseudomonadati</taxon>
        <taxon>Bacteroidota</taxon>
        <taxon>Flavobacteriia</taxon>
        <taxon>Flavobacteriales</taxon>
        <taxon>Weeksellaceae</taxon>
        <taxon>Chryseobacterium group</taxon>
        <taxon>Chryseobacterium</taxon>
    </lineage>
</organism>
<dbReference type="Proteomes" id="UP000830552">
    <property type="component" value="Chromosome"/>
</dbReference>
<dbReference type="Gene3D" id="3.40.50.1000">
    <property type="entry name" value="HAD superfamily/HAD-like"/>
    <property type="match status" value="1"/>
</dbReference>
<dbReference type="InterPro" id="IPR023214">
    <property type="entry name" value="HAD_sf"/>
</dbReference>
<evidence type="ECO:0000256" key="7">
    <source>
        <dbReference type="ARBA" id="ARBA00022723"/>
    </source>
</evidence>
<dbReference type="HAMAP" id="MF_00285">
    <property type="entry name" value="KdpB"/>
    <property type="match status" value="1"/>
</dbReference>
<evidence type="ECO:0000256" key="11">
    <source>
        <dbReference type="ARBA" id="ARBA00022958"/>
    </source>
</evidence>
<feature type="active site" description="4-aspartylphosphate intermediate" evidence="16">
    <location>
        <position position="316"/>
    </location>
</feature>
<dbReference type="InterPro" id="IPR059000">
    <property type="entry name" value="ATPase_P-type_domA"/>
</dbReference>
<dbReference type="SUPFAM" id="SSF81665">
    <property type="entry name" value="Calcium ATPase, transmembrane domain M"/>
    <property type="match status" value="1"/>
</dbReference>
<feature type="binding site" evidence="16">
    <location>
        <position position="410"/>
    </location>
    <ligand>
        <name>ATP</name>
        <dbReference type="ChEBI" id="CHEBI:30616"/>
    </ligand>
</feature>
<dbReference type="NCBIfam" id="TIGR01497">
    <property type="entry name" value="kdpB"/>
    <property type="match status" value="1"/>
</dbReference>
<dbReference type="SUPFAM" id="SSF56784">
    <property type="entry name" value="HAD-like"/>
    <property type="match status" value="1"/>
</dbReference>
<feature type="transmembrane region" description="Helical" evidence="16">
    <location>
        <begin position="34"/>
        <end position="55"/>
    </location>
</feature>
<feature type="binding site" evidence="16">
    <location>
        <position position="533"/>
    </location>
    <ligand>
        <name>Mg(2+)</name>
        <dbReference type="ChEBI" id="CHEBI:18420"/>
    </ligand>
</feature>
<feature type="transmembrane region" description="Helical" evidence="16">
    <location>
        <begin position="602"/>
        <end position="625"/>
    </location>
</feature>
<accession>A0ABY4K9P5</accession>
<dbReference type="RefSeq" id="WP_248394010.1">
    <property type="nucleotide sequence ID" value="NZ_CP096203.1"/>
</dbReference>
<dbReference type="InterPro" id="IPR008250">
    <property type="entry name" value="ATPase_P-typ_transduc_dom_A_sf"/>
</dbReference>
<keyword evidence="12 16" id="KW-1278">Translocase</keyword>
<dbReference type="SFLD" id="SFLDF00027">
    <property type="entry name" value="p-type_atpase"/>
    <property type="match status" value="1"/>
</dbReference>
<feature type="binding site" evidence="16">
    <location>
        <position position="537"/>
    </location>
    <ligand>
        <name>Mg(2+)</name>
        <dbReference type="ChEBI" id="CHEBI:18420"/>
    </ligand>
</feature>
<evidence type="ECO:0000256" key="15">
    <source>
        <dbReference type="ARBA" id="ARBA00023136"/>
    </source>
</evidence>
<dbReference type="InterPro" id="IPR018303">
    <property type="entry name" value="ATPase_P-typ_P_site"/>
</dbReference>
<evidence type="ECO:0000256" key="10">
    <source>
        <dbReference type="ARBA" id="ARBA00022842"/>
    </source>
</evidence>
<evidence type="ECO:0000256" key="3">
    <source>
        <dbReference type="ARBA" id="ARBA00022475"/>
    </source>
</evidence>
<feature type="binding site" evidence="16">
    <location>
        <position position="357"/>
    </location>
    <ligand>
        <name>ATP</name>
        <dbReference type="ChEBI" id="CHEBI:30616"/>
    </ligand>
</feature>
<keyword evidence="9 16" id="KW-0067">ATP-binding</keyword>
<feature type="domain" description="P-type ATPase A" evidence="17">
    <location>
        <begin position="133"/>
        <end position="217"/>
    </location>
</feature>
<comment type="similarity">
    <text evidence="16">Belongs to the cation transport ATPase (P-type) (TC 3.A.3) family. Type IA subfamily.</text>
</comment>
<comment type="catalytic activity">
    <reaction evidence="16">
        <text>K(+)(out) + ATP + H2O = K(+)(in) + ADP + phosphate + H(+)</text>
        <dbReference type="Rhea" id="RHEA:16777"/>
        <dbReference type="ChEBI" id="CHEBI:15377"/>
        <dbReference type="ChEBI" id="CHEBI:15378"/>
        <dbReference type="ChEBI" id="CHEBI:29103"/>
        <dbReference type="ChEBI" id="CHEBI:30616"/>
        <dbReference type="ChEBI" id="CHEBI:43474"/>
        <dbReference type="ChEBI" id="CHEBI:456216"/>
        <dbReference type="EC" id="7.2.2.6"/>
    </reaction>
</comment>
<evidence type="ECO:0000256" key="14">
    <source>
        <dbReference type="ARBA" id="ARBA00023065"/>
    </source>
</evidence>
<evidence type="ECO:0000313" key="18">
    <source>
        <dbReference type="EMBL" id="UPQ76950.1"/>
    </source>
</evidence>
<evidence type="ECO:0000256" key="16">
    <source>
        <dbReference type="HAMAP-Rule" id="MF_00285"/>
    </source>
</evidence>
<dbReference type="Pfam" id="PF00702">
    <property type="entry name" value="Hydrolase"/>
    <property type="match status" value="1"/>
</dbReference>
<sequence length="695" mass="74420">MKGNNNLFQAELVNEALKQSFIKLHPSKMFRNPVMFMVYIGTLVMTGVCIWIAMGEQSQGGLVYNIIVTLILFITLLFANFAEAIAEARGKAQADSLRKTREETPAKKVKNEMLSVKSLFALEPSDFLLTTSNLLKKGDIFVCETGDIIPSDGEIIEGLATIDESAITGESAPVIREAGGDKSSVTGGTKVLSDKIKVKVTTEPGESFLDKMIALVEGASRQKTPNEIALTILLAGFTLVFIIVTVTLKPFGDYANTPITIAAFISLFVCLIPTTIGGLLSAIGIAGMDRALRANVITKSGKAVETAGDIDVLLLDKTGTITIGNRKATHFYPADGISENTLIKAAVLSSMADETPEGKSIIELSEKLDVKGIVKGELALLTSHFSPVYINFTAETRSSGIDYENTRIRKGATDAIKNIVTNSGNIFPAEVEQKVREISQNGGTPLVVSENERALGVIELQDIIKPGIKERFDRLRKMGIKTVMVTGDNPLTAKFIAEKAGVDDFIAEAKPEDKMNYIKKEQAEGRLVAMMGDGTNDAPALAQADVGVAMNSGTQAAKEAGNMVDLDNDPTKLIEVVEIGKQLLMTRGTLTTFSIANDVAKYFAIVPALFIASIPALQGLNIMGLHSPESAILSAVIFNAIVIPMLIPLALKGVAYKPIGASALLRRNLLIYGLGGVLIPFIGIKIIDLIVSVFI</sequence>
<keyword evidence="7 16" id="KW-0479">Metal-binding</keyword>
<reference evidence="18" key="1">
    <citation type="submission" date="2022-04" db="EMBL/GenBank/DDBJ databases">
        <title>Evolutionary, genomic, and biogeographic characterization of Chryseobacterium nepalense represented by a plastic-degrading bacterium AC3.</title>
        <authorList>
            <person name="Yin Z."/>
            <person name="Liu X."/>
            <person name="Wang D."/>
            <person name="Xie Z."/>
        </authorList>
    </citation>
    <scope>NUCLEOTIDE SEQUENCE</scope>
    <source>
        <strain evidence="18">AC3</strain>
    </source>
</reference>
<dbReference type="InterPro" id="IPR001757">
    <property type="entry name" value="P_typ_ATPase"/>
</dbReference>
<evidence type="ECO:0000256" key="1">
    <source>
        <dbReference type="ARBA" id="ARBA00004370"/>
    </source>
</evidence>
<keyword evidence="3 16" id="KW-1003">Cell membrane</keyword>
<dbReference type="SUPFAM" id="SSF81660">
    <property type="entry name" value="Metal cation-transporting ATPase, ATP-binding domain N"/>
    <property type="match status" value="1"/>
</dbReference>
<keyword evidence="8 16" id="KW-0547">Nucleotide-binding</keyword>
<keyword evidence="19" id="KW-1185">Reference proteome</keyword>
<dbReference type="CDD" id="cd02078">
    <property type="entry name" value="P-type_ATPase_K"/>
    <property type="match status" value="1"/>
</dbReference>
<dbReference type="PROSITE" id="PS01229">
    <property type="entry name" value="COF_2"/>
    <property type="match status" value="1"/>
</dbReference>
<keyword evidence="13 16" id="KW-1133">Transmembrane helix</keyword>
<name>A0ABY4K9P5_9FLAO</name>
<feature type="binding site" evidence="16">
    <location>
        <position position="353"/>
    </location>
    <ligand>
        <name>ATP</name>
        <dbReference type="ChEBI" id="CHEBI:30616"/>
    </ligand>
</feature>
<evidence type="ECO:0000256" key="8">
    <source>
        <dbReference type="ARBA" id="ARBA00022741"/>
    </source>
</evidence>
<dbReference type="NCBIfam" id="TIGR01494">
    <property type="entry name" value="ATPase_P-type"/>
    <property type="match status" value="2"/>
</dbReference>
<dbReference type="PANTHER" id="PTHR43743:SF1">
    <property type="entry name" value="POTASSIUM-TRANSPORTING ATPASE ATP-BINDING SUBUNIT"/>
    <property type="match status" value="1"/>
</dbReference>
<dbReference type="PRINTS" id="PR00119">
    <property type="entry name" value="CATATPASE"/>
</dbReference>
<dbReference type="SFLD" id="SFLDG00002">
    <property type="entry name" value="C1.7:_P-type_atpase_like"/>
    <property type="match status" value="1"/>
</dbReference>
<evidence type="ECO:0000256" key="9">
    <source>
        <dbReference type="ARBA" id="ARBA00022840"/>
    </source>
</evidence>
<keyword evidence="5 16" id="KW-0597">Phosphoprotein</keyword>
<dbReference type="SFLD" id="SFLDS00003">
    <property type="entry name" value="Haloacid_Dehalogenase"/>
    <property type="match status" value="1"/>
</dbReference>
<feature type="transmembrane region" description="Helical" evidence="16">
    <location>
        <begin position="228"/>
        <end position="248"/>
    </location>
</feature>
<comment type="function">
    <text evidence="16">Part of the high-affinity ATP-driven potassium transport (or Kdp) system, which catalyzes the hydrolysis of ATP coupled with the electrogenic transport of potassium into the cytoplasm. This subunit is responsible for energy coupling to the transport system and for the release of the potassium ions to the cytoplasm.</text>
</comment>
<feature type="transmembrane region" description="Helical" evidence="16">
    <location>
        <begin position="260"/>
        <end position="283"/>
    </location>
</feature>
<keyword evidence="15 16" id="KW-0472">Membrane</keyword>
<evidence type="ECO:0000256" key="12">
    <source>
        <dbReference type="ARBA" id="ARBA00022967"/>
    </source>
</evidence>
<proteinExistence type="inferred from homology"/>
<evidence type="ECO:0000256" key="4">
    <source>
        <dbReference type="ARBA" id="ARBA00022538"/>
    </source>
</evidence>
<evidence type="ECO:0000256" key="2">
    <source>
        <dbReference type="ARBA" id="ARBA00022448"/>
    </source>
</evidence>
<dbReference type="InterPro" id="IPR006391">
    <property type="entry name" value="P-type_ATPase_bsu_IA"/>
</dbReference>
<dbReference type="PROSITE" id="PS00154">
    <property type="entry name" value="ATPASE_E1_E2"/>
    <property type="match status" value="1"/>
</dbReference>
<feature type="transmembrane region" description="Helical" evidence="16">
    <location>
        <begin position="671"/>
        <end position="694"/>
    </location>
</feature>
<keyword evidence="6 16" id="KW-0812">Transmembrane</keyword>
<dbReference type="Gene3D" id="3.40.1110.10">
    <property type="entry name" value="Calcium-transporting ATPase, cytoplasmic domain N"/>
    <property type="match status" value="1"/>
</dbReference>
<comment type="subcellular location">
    <subcellularLocation>
        <location evidence="16">Cell membrane</location>
        <topology evidence="16">Multi-pass membrane protein</topology>
    </subcellularLocation>
    <subcellularLocation>
        <location evidence="1">Membrane</location>
    </subcellularLocation>
</comment>
<feature type="binding site" evidence="16">
    <location>
        <begin position="392"/>
        <end position="399"/>
    </location>
    <ligand>
        <name>ATP</name>
        <dbReference type="ChEBI" id="CHEBI:30616"/>
    </ligand>
</feature>
<keyword evidence="14 16" id="KW-0406">Ion transport</keyword>
<dbReference type="InterPro" id="IPR036412">
    <property type="entry name" value="HAD-like_sf"/>
</dbReference>
<evidence type="ECO:0000259" key="17">
    <source>
        <dbReference type="Pfam" id="PF00122"/>
    </source>
</evidence>
<gene>
    <name evidence="16 18" type="primary">kdpB</name>
    <name evidence="18" type="ORF">M0D58_05205</name>
</gene>
<comment type="subunit">
    <text evidence="16">The system is composed of three essential subunits: KdpA, KdpB and KdpC.</text>
</comment>
<keyword evidence="4 16" id="KW-0633">Potassium transport</keyword>
<dbReference type="SUPFAM" id="SSF81653">
    <property type="entry name" value="Calcium ATPase, transduction domain A"/>
    <property type="match status" value="1"/>
</dbReference>
<dbReference type="InterPro" id="IPR023298">
    <property type="entry name" value="ATPase_P-typ_TM_dom_sf"/>
</dbReference>